<feature type="region of interest" description="Disordered" evidence="1">
    <location>
        <begin position="1"/>
        <end position="52"/>
    </location>
</feature>
<gene>
    <name evidence="3" type="ORF">SCLTRI_LOCUS8925</name>
</gene>
<dbReference type="OrthoDB" id="6133115at2759"/>
<dbReference type="PROSITE" id="PS51154">
    <property type="entry name" value="MACRO"/>
    <property type="match status" value="1"/>
</dbReference>
<dbReference type="SUPFAM" id="SSF52949">
    <property type="entry name" value="Macro domain-like"/>
    <property type="match status" value="1"/>
</dbReference>
<feature type="region of interest" description="Disordered" evidence="1">
    <location>
        <begin position="327"/>
        <end position="354"/>
    </location>
</feature>
<dbReference type="AlphaFoldDB" id="A0A8H2ZSK9"/>
<name>A0A8H2ZSK9_9HELO</name>
<feature type="compositionally biased region" description="Basic and acidic residues" evidence="1">
    <location>
        <begin position="175"/>
        <end position="198"/>
    </location>
</feature>
<dbReference type="EMBL" id="CAJHIA010000033">
    <property type="protein sequence ID" value="CAD6449132.1"/>
    <property type="molecule type" value="Genomic_DNA"/>
</dbReference>
<proteinExistence type="predicted"/>
<organism evidence="3 4">
    <name type="scientific">Sclerotinia trifoliorum</name>
    <dbReference type="NCBI Taxonomy" id="28548"/>
    <lineage>
        <taxon>Eukaryota</taxon>
        <taxon>Fungi</taxon>
        <taxon>Dikarya</taxon>
        <taxon>Ascomycota</taxon>
        <taxon>Pezizomycotina</taxon>
        <taxon>Leotiomycetes</taxon>
        <taxon>Helotiales</taxon>
        <taxon>Sclerotiniaceae</taxon>
        <taxon>Sclerotinia</taxon>
    </lineage>
</organism>
<evidence type="ECO:0000259" key="2">
    <source>
        <dbReference type="PROSITE" id="PS51154"/>
    </source>
</evidence>
<dbReference type="Gene3D" id="3.40.220.10">
    <property type="entry name" value="Leucine Aminopeptidase, subunit E, domain 1"/>
    <property type="match status" value="1"/>
</dbReference>
<comment type="caution">
    <text evidence="3">The sequence shown here is derived from an EMBL/GenBank/DDBJ whole genome shotgun (WGS) entry which is preliminary data.</text>
</comment>
<sequence length="498" mass="54689">MNMSTASYSPSIKNPSISSPSKPSSSSSPTSSRTLPLSKASSSPPPPTPRPLELRIASLPFYPCTAIVSPISQSPSKYPLYVSKNHIINNNNNNINSNTYSDIFGGASLPLEDSLRRGEMREISLPGLIDYLAGEDLVSWREEVWPKGLNAGDCGVGGSFGLGGDGAGTGTSTNRGREEEGVSLRGEIENRKEKRDEKDGEDEKDEKIKRPKYIIHTHAPDFADKSYSTPLVKQLLVNCYRGVLVEGMGIAAREEEEERLREEEQREKIGNYGVSGEKIRDGESEIEIESMSVSTTNEPADTIMTDASHLPLHKPKKTPEIPEIPTQTVPNSHNSINNPTSPQNSTPHTPQIVTKNSKHNGITIAIPALSTGHKSFPHRLAARIAVGTVRDFLLHPIFGPERRKRIRRVVFCVWPVDSPNRKALQIAFGLMFPRPAPLSAPLIPVSCQLATPPFLRGRRGGGDGKGMDRRVEMEMRGVGCLVLGWEGRGCWMLMWMLM</sequence>
<feature type="compositionally biased region" description="Low complexity" evidence="1">
    <location>
        <begin position="7"/>
        <end position="42"/>
    </location>
</feature>
<dbReference type="Proteomes" id="UP000624404">
    <property type="component" value="Unassembled WGS sequence"/>
</dbReference>
<feature type="domain" description="Macro" evidence="2">
    <location>
        <begin position="51"/>
        <end position="406"/>
    </location>
</feature>
<protein>
    <submittedName>
        <fullName evidence="3">Fb5fc21d-547f-45ba-a8f4-bc9fc2b7bc5d</fullName>
    </submittedName>
</protein>
<accession>A0A8H2ZSK9</accession>
<feature type="region of interest" description="Disordered" evidence="1">
    <location>
        <begin position="163"/>
        <end position="212"/>
    </location>
</feature>
<keyword evidence="4" id="KW-1185">Reference proteome</keyword>
<evidence type="ECO:0000256" key="1">
    <source>
        <dbReference type="SAM" id="MobiDB-lite"/>
    </source>
</evidence>
<evidence type="ECO:0000313" key="4">
    <source>
        <dbReference type="Proteomes" id="UP000624404"/>
    </source>
</evidence>
<reference evidence="3" key="1">
    <citation type="submission" date="2020-10" db="EMBL/GenBank/DDBJ databases">
        <authorList>
            <person name="Kusch S."/>
        </authorList>
    </citation>
    <scope>NUCLEOTIDE SEQUENCE</scope>
    <source>
        <strain evidence="3">SwB9</strain>
    </source>
</reference>
<evidence type="ECO:0000313" key="3">
    <source>
        <dbReference type="EMBL" id="CAD6449132.1"/>
    </source>
</evidence>
<dbReference type="InterPro" id="IPR002589">
    <property type="entry name" value="Macro_dom"/>
</dbReference>
<dbReference type="InterPro" id="IPR043472">
    <property type="entry name" value="Macro_dom-like"/>
</dbReference>